<dbReference type="SUPFAM" id="SSF57850">
    <property type="entry name" value="RING/U-box"/>
    <property type="match status" value="1"/>
</dbReference>
<dbReference type="PROSITE" id="PS00518">
    <property type="entry name" value="ZF_RING_1"/>
    <property type="match status" value="1"/>
</dbReference>
<keyword evidence="5" id="KW-0472">Membrane</keyword>
<keyword evidence="2 4" id="KW-0863">Zinc-finger</keyword>
<keyword evidence="3" id="KW-0862">Zinc</keyword>
<dbReference type="OrthoDB" id="6105938at2759"/>
<dbReference type="InterPro" id="IPR047153">
    <property type="entry name" value="TRIM45/56/19-like"/>
</dbReference>
<dbReference type="PROSITE" id="PS50089">
    <property type="entry name" value="ZF_RING_2"/>
    <property type="match status" value="1"/>
</dbReference>
<dbReference type="SUPFAM" id="SSF57845">
    <property type="entry name" value="B-box zinc-binding domain"/>
    <property type="match status" value="1"/>
</dbReference>
<evidence type="ECO:0000313" key="8">
    <source>
        <dbReference type="EMBL" id="CAG2215063.1"/>
    </source>
</evidence>
<evidence type="ECO:0000256" key="2">
    <source>
        <dbReference type="ARBA" id="ARBA00022771"/>
    </source>
</evidence>
<gene>
    <name evidence="8" type="ORF">MEDL_28823</name>
</gene>
<sequence length="861" mass="99543">MSDKNGGDLIIELQQRYLECGICTEAFDEDNHIPKLLPCLHTFCLKCISTIHKKKTITCPLCNKTHNIKTNDFSCLPKDNTRRDLTSFLATFAKHSSKTCNICTEITTIVCKCENCSVNMCSKCKSRHQREKPMHTLTMSARIPGTVKDNEICKKQGHENGCLKFFCQNCQKILCAICAITEHWSHEVEDINITFHNRKESVQQLLDHLKKKVISVNELELRSNMDIAYLLKQSNTYNDKVQLAYSKGMQGLYDKAQMIFDRVKTSERKQMRMQLNVVIVLNNYYKVQVEFPFTHEQFAIEYLQLFLNIELEKIEIQGTDRSEELDRILSAYQDIIERLQVATIDTGKAVGVQTPVPLNIETHGSKVVDTICTLCKYGFYGALGLYSLMFLFFCFVLFTENTYKFGIDEVREMHFVFHTSDYMFPCRSYDSRTVSTRPYGGLICKERYFKNQGVYGNIPFKNDRDYIIDLAVRIQDLQLGNKKHDGDDEAIIFEIGLTDKKIHMSYLYGNKEHTWVVYGTQRGDGVCVRYNDRIAPCDWFLKGDNTSGLWVAHFSLLFQPEQKLLRINSNFSTYSFTNIAGNHPLWPVYAIYYNYSLASISIASSLPECQTFQLSTLSAGLYLSVDGKTLSNRNQLDSQNQSLLNTISSYIFTESVNIKHKHRAVYALEISFDENRYLPNNTILFEIGFLFNNRIDNEDGHIIFVNYDYKQNTSTYNIGLRNGSSVIYENTESGASSIMIRVLLYFDILKNECHTVFLGSSVLKGMHMSFKDKVVSTLPQFFIRKRCTFCTPDIRADMKRLTMNRKVYLTNIKNDKLSINKVNISYHVYRIDVSTSCVINIYVFLRKYDDMYMYPIRPCLP</sequence>
<dbReference type="Gene3D" id="3.30.40.10">
    <property type="entry name" value="Zinc/RING finger domain, C3HC4 (zinc finger)"/>
    <property type="match status" value="1"/>
</dbReference>
<protein>
    <submittedName>
        <fullName evidence="8">Uncharacterized protein</fullName>
    </submittedName>
</protein>
<dbReference type="Proteomes" id="UP000683360">
    <property type="component" value="Unassembled WGS sequence"/>
</dbReference>
<dbReference type="GO" id="GO:0008270">
    <property type="term" value="F:zinc ion binding"/>
    <property type="evidence" value="ECO:0007669"/>
    <property type="project" value="UniProtKB-KW"/>
</dbReference>
<reference evidence="8" key="1">
    <citation type="submission" date="2021-03" db="EMBL/GenBank/DDBJ databases">
        <authorList>
            <person name="Bekaert M."/>
        </authorList>
    </citation>
    <scope>NUCLEOTIDE SEQUENCE</scope>
</reference>
<feature type="transmembrane region" description="Helical" evidence="5">
    <location>
        <begin position="377"/>
        <end position="398"/>
    </location>
</feature>
<feature type="domain" description="RING-type" evidence="6">
    <location>
        <begin position="20"/>
        <end position="63"/>
    </location>
</feature>
<dbReference type="Pfam" id="PF13639">
    <property type="entry name" value="zf-RING_2"/>
    <property type="match status" value="1"/>
</dbReference>
<dbReference type="InterPro" id="IPR001841">
    <property type="entry name" value="Znf_RING"/>
</dbReference>
<evidence type="ECO:0000259" key="7">
    <source>
        <dbReference type="PROSITE" id="PS50119"/>
    </source>
</evidence>
<dbReference type="InterPro" id="IPR013083">
    <property type="entry name" value="Znf_RING/FYVE/PHD"/>
</dbReference>
<dbReference type="Pfam" id="PF00643">
    <property type="entry name" value="zf-B_box"/>
    <property type="match status" value="1"/>
</dbReference>
<evidence type="ECO:0000256" key="4">
    <source>
        <dbReference type="PROSITE-ProRule" id="PRU00024"/>
    </source>
</evidence>
<dbReference type="PANTHER" id="PTHR25462:SF291">
    <property type="entry name" value="E3 UBIQUITIN-PROTEIN LIGASE TRIM45"/>
    <property type="match status" value="1"/>
</dbReference>
<feature type="domain" description="B box-type" evidence="7">
    <location>
        <begin position="148"/>
        <end position="191"/>
    </location>
</feature>
<dbReference type="CDD" id="cd19756">
    <property type="entry name" value="Bbox2"/>
    <property type="match status" value="1"/>
</dbReference>
<dbReference type="InterPro" id="IPR000315">
    <property type="entry name" value="Znf_B-box"/>
</dbReference>
<keyword evidence="1" id="KW-0479">Metal-binding</keyword>
<dbReference type="Gene3D" id="3.30.160.60">
    <property type="entry name" value="Classic Zinc Finger"/>
    <property type="match status" value="1"/>
</dbReference>
<keyword evidence="5" id="KW-1133">Transmembrane helix</keyword>
<dbReference type="InterPro" id="IPR017907">
    <property type="entry name" value="Znf_RING_CS"/>
</dbReference>
<keyword evidence="5" id="KW-0812">Transmembrane</keyword>
<dbReference type="PANTHER" id="PTHR25462">
    <property type="entry name" value="BONUS, ISOFORM C-RELATED"/>
    <property type="match status" value="1"/>
</dbReference>
<proteinExistence type="predicted"/>
<keyword evidence="9" id="KW-1185">Reference proteome</keyword>
<accession>A0A8S3S6Y2</accession>
<organism evidence="8 9">
    <name type="scientific">Mytilus edulis</name>
    <name type="common">Blue mussel</name>
    <dbReference type="NCBI Taxonomy" id="6550"/>
    <lineage>
        <taxon>Eukaryota</taxon>
        <taxon>Metazoa</taxon>
        <taxon>Spiralia</taxon>
        <taxon>Lophotrochozoa</taxon>
        <taxon>Mollusca</taxon>
        <taxon>Bivalvia</taxon>
        <taxon>Autobranchia</taxon>
        <taxon>Pteriomorphia</taxon>
        <taxon>Mytilida</taxon>
        <taxon>Mytiloidea</taxon>
        <taxon>Mytilidae</taxon>
        <taxon>Mytilinae</taxon>
        <taxon>Mytilus</taxon>
    </lineage>
</organism>
<comment type="caution">
    <text evidence="8">The sequence shown here is derived from an EMBL/GenBank/DDBJ whole genome shotgun (WGS) entry which is preliminary data.</text>
</comment>
<evidence type="ECO:0000256" key="5">
    <source>
        <dbReference type="SAM" id="Phobius"/>
    </source>
</evidence>
<dbReference type="PROSITE" id="PS50119">
    <property type="entry name" value="ZF_BBOX"/>
    <property type="match status" value="1"/>
</dbReference>
<name>A0A8S3S6Y2_MYTED</name>
<dbReference type="AlphaFoldDB" id="A0A8S3S6Y2"/>
<dbReference type="GO" id="GO:0061630">
    <property type="term" value="F:ubiquitin protein ligase activity"/>
    <property type="evidence" value="ECO:0007669"/>
    <property type="project" value="TreeGrafter"/>
</dbReference>
<evidence type="ECO:0000256" key="3">
    <source>
        <dbReference type="ARBA" id="ARBA00022833"/>
    </source>
</evidence>
<evidence type="ECO:0000259" key="6">
    <source>
        <dbReference type="PROSITE" id="PS50089"/>
    </source>
</evidence>
<dbReference type="EMBL" id="CAJPWZ010001433">
    <property type="protein sequence ID" value="CAG2215063.1"/>
    <property type="molecule type" value="Genomic_DNA"/>
</dbReference>
<evidence type="ECO:0000256" key="1">
    <source>
        <dbReference type="ARBA" id="ARBA00022723"/>
    </source>
</evidence>
<dbReference type="SMART" id="SM00184">
    <property type="entry name" value="RING"/>
    <property type="match status" value="1"/>
</dbReference>
<evidence type="ECO:0000313" key="9">
    <source>
        <dbReference type="Proteomes" id="UP000683360"/>
    </source>
</evidence>